<dbReference type="SMART" id="SM00028">
    <property type="entry name" value="TPR"/>
    <property type="match status" value="3"/>
</dbReference>
<dbReference type="CDD" id="cd00093">
    <property type="entry name" value="HTH_XRE"/>
    <property type="match status" value="1"/>
</dbReference>
<dbReference type="RefSeq" id="WP_139578124.1">
    <property type="nucleotide sequence ID" value="NZ_VDMA02000017.1"/>
</dbReference>
<dbReference type="Gene3D" id="1.25.40.10">
    <property type="entry name" value="Tetratricopeptide repeat domain"/>
    <property type="match status" value="2"/>
</dbReference>
<gene>
    <name evidence="3" type="ORF">FH610_028550</name>
</gene>
<dbReference type="AlphaFoldDB" id="A0A5N6BLF4"/>
<evidence type="ECO:0000259" key="2">
    <source>
        <dbReference type="PROSITE" id="PS50943"/>
    </source>
</evidence>
<dbReference type="GO" id="GO:0003700">
    <property type="term" value="F:DNA-binding transcription factor activity"/>
    <property type="evidence" value="ECO:0007669"/>
    <property type="project" value="TreeGrafter"/>
</dbReference>
<dbReference type="PANTHER" id="PTHR46797:SF1">
    <property type="entry name" value="METHYLPHOSPHONATE SYNTHASE"/>
    <property type="match status" value="1"/>
</dbReference>
<protein>
    <submittedName>
        <fullName evidence="3">Helix-turn-helix domain-containing protein</fullName>
    </submittedName>
</protein>
<dbReference type="InterPro" id="IPR001387">
    <property type="entry name" value="Cro/C1-type_HTH"/>
</dbReference>
<accession>A0A5N6BLF4</accession>
<evidence type="ECO:0000313" key="4">
    <source>
        <dbReference type="Proteomes" id="UP000313066"/>
    </source>
</evidence>
<dbReference type="GO" id="GO:0005829">
    <property type="term" value="C:cytosol"/>
    <property type="evidence" value="ECO:0007669"/>
    <property type="project" value="TreeGrafter"/>
</dbReference>
<dbReference type="SUPFAM" id="SSF48452">
    <property type="entry name" value="TPR-like"/>
    <property type="match status" value="3"/>
</dbReference>
<dbReference type="PANTHER" id="PTHR46797">
    <property type="entry name" value="HTH-TYPE TRANSCRIPTIONAL REGULATOR"/>
    <property type="match status" value="1"/>
</dbReference>
<sequence>MTSQGMVGERIKAIRRQRGLSQAQLAHPELSDSYVSLIESGKRTPTPAVLELLAQKLDCSLTYLVNGVTAEQMEEIELGLRFAQLALENGDLTEARSRYAELLADKNLAGLASLRRDAQYGYALATEACGNFPEAITVLESLSGEEADGQSLERRVQVAIALCRCYRELGDLQAAVRVGESTLGLATSRPQWTDVTVELGSTLLFVYVERGDLLRARQFAAELLAAAELLGTPTSMVAACWNAALTAQASGNGDEAMSLVERALAVQSENGEPRNLARLRSQFAMLLLQVRPAEALMAKELSERALRELKESSAGKTAIARCELNIARAQMALGRPVEAVEHARQAQSLLADGSSLAVAADACLVLGQAYWMQRLDQEALAELQAAAERLRRLPVTRTIAERWQSVAEMQARLGEHEPSMSSYQQALACAGL</sequence>
<organism evidence="3 4">
    <name type="scientific">Microbispora catharanthi</name>
    <dbReference type="NCBI Taxonomy" id="1712871"/>
    <lineage>
        <taxon>Bacteria</taxon>
        <taxon>Bacillati</taxon>
        <taxon>Actinomycetota</taxon>
        <taxon>Actinomycetes</taxon>
        <taxon>Streptosporangiales</taxon>
        <taxon>Streptosporangiaceae</taxon>
        <taxon>Microbispora</taxon>
    </lineage>
</organism>
<feature type="domain" description="HTH cro/C1-type" evidence="2">
    <location>
        <begin position="11"/>
        <end position="64"/>
    </location>
</feature>
<comment type="caution">
    <text evidence="3">The sequence shown here is derived from an EMBL/GenBank/DDBJ whole genome shotgun (WGS) entry which is preliminary data.</text>
</comment>
<dbReference type="Gene3D" id="1.10.260.40">
    <property type="entry name" value="lambda repressor-like DNA-binding domains"/>
    <property type="match status" value="1"/>
</dbReference>
<reference evidence="3 4" key="1">
    <citation type="submission" date="2019-10" db="EMBL/GenBank/DDBJ databases">
        <title>Nonomuraea sp. nov., isolated from Phyllanthus amarus.</title>
        <authorList>
            <person name="Klykleung N."/>
            <person name="Tanasupawat S."/>
        </authorList>
    </citation>
    <scope>NUCLEOTIDE SEQUENCE [LARGE SCALE GENOMIC DNA]</scope>
    <source>
        <strain evidence="3 4">CR1-09</strain>
    </source>
</reference>
<keyword evidence="4" id="KW-1185">Reference proteome</keyword>
<dbReference type="SMART" id="SM00530">
    <property type="entry name" value="HTH_XRE"/>
    <property type="match status" value="1"/>
</dbReference>
<keyword evidence="1" id="KW-0238">DNA-binding</keyword>
<dbReference type="GO" id="GO:0003677">
    <property type="term" value="F:DNA binding"/>
    <property type="evidence" value="ECO:0007669"/>
    <property type="project" value="UniProtKB-KW"/>
</dbReference>
<dbReference type="Pfam" id="PF01381">
    <property type="entry name" value="HTH_3"/>
    <property type="match status" value="1"/>
</dbReference>
<dbReference type="InterPro" id="IPR010982">
    <property type="entry name" value="Lambda_DNA-bd_dom_sf"/>
</dbReference>
<dbReference type="Proteomes" id="UP000313066">
    <property type="component" value="Unassembled WGS sequence"/>
</dbReference>
<dbReference type="PROSITE" id="PS50943">
    <property type="entry name" value="HTH_CROC1"/>
    <property type="match status" value="1"/>
</dbReference>
<name>A0A5N6BLF4_9ACTN</name>
<proteinExistence type="predicted"/>
<dbReference type="EMBL" id="VDMA02000017">
    <property type="protein sequence ID" value="KAB8181376.1"/>
    <property type="molecule type" value="Genomic_DNA"/>
</dbReference>
<dbReference type="InterPro" id="IPR019734">
    <property type="entry name" value="TPR_rpt"/>
</dbReference>
<dbReference type="InterPro" id="IPR050807">
    <property type="entry name" value="TransReg_Diox_bact_type"/>
</dbReference>
<dbReference type="InterPro" id="IPR011990">
    <property type="entry name" value="TPR-like_helical_dom_sf"/>
</dbReference>
<dbReference type="SUPFAM" id="SSF47413">
    <property type="entry name" value="lambda repressor-like DNA-binding domains"/>
    <property type="match status" value="1"/>
</dbReference>
<evidence type="ECO:0000313" key="3">
    <source>
        <dbReference type="EMBL" id="KAB8181376.1"/>
    </source>
</evidence>
<evidence type="ECO:0000256" key="1">
    <source>
        <dbReference type="ARBA" id="ARBA00023125"/>
    </source>
</evidence>